<evidence type="ECO:0000256" key="1">
    <source>
        <dbReference type="ARBA" id="ARBA00022448"/>
    </source>
</evidence>
<sequence precursor="true">MYKPFIKKLHLSTAIIASSLMFAPLANASKADLSQEIVITAERQAGDLKNKIASYLDDVVITQGSLVIHADLVQVIEHDATDSKTYLAKGKPATFEQLLDDGTPIKLEANEITYEPLTHTITISGGAKLSQEGSEVSGDKIVYNTLTEQLEAQSKPTERITTILKPKSKDKANKE</sequence>
<feature type="region of interest" description="Disordered" evidence="5">
    <location>
        <begin position="154"/>
        <end position="175"/>
    </location>
</feature>
<dbReference type="Pfam" id="PF03968">
    <property type="entry name" value="LptD_N"/>
    <property type="match status" value="1"/>
</dbReference>
<feature type="chain" id="PRO_5044897701" description="Lipopolysaccharide export system protein LptA" evidence="4">
    <location>
        <begin position="29"/>
        <end position="175"/>
    </location>
</feature>
<keyword evidence="1 4" id="KW-0813">Transport</keyword>
<organism evidence="7 8">
    <name type="scientific">Thalassotalea eurytherma</name>
    <dbReference type="NCBI Taxonomy" id="1144278"/>
    <lineage>
        <taxon>Bacteria</taxon>
        <taxon>Pseudomonadati</taxon>
        <taxon>Pseudomonadota</taxon>
        <taxon>Gammaproteobacteria</taxon>
        <taxon>Alteromonadales</taxon>
        <taxon>Colwelliaceae</taxon>
        <taxon>Thalassotalea</taxon>
    </lineage>
</organism>
<dbReference type="InterPro" id="IPR052037">
    <property type="entry name" value="LPS_export_LptA"/>
</dbReference>
<dbReference type="Gene3D" id="2.60.450.10">
    <property type="entry name" value="Lipopolysaccharide (LPS) transport protein A like domain"/>
    <property type="match status" value="1"/>
</dbReference>
<keyword evidence="8" id="KW-1185">Reference proteome</keyword>
<dbReference type="PANTHER" id="PTHR36504:SF1">
    <property type="entry name" value="LIPOPOLYSACCHARIDE EXPORT SYSTEM PROTEIN LPTA"/>
    <property type="match status" value="1"/>
</dbReference>
<name>A0ABQ6H0M9_9GAMM</name>
<comment type="subcellular location">
    <subcellularLocation>
        <location evidence="4">Periplasm</location>
    </subcellularLocation>
</comment>
<evidence type="ECO:0000256" key="5">
    <source>
        <dbReference type="SAM" id="MobiDB-lite"/>
    </source>
</evidence>
<evidence type="ECO:0000256" key="3">
    <source>
        <dbReference type="ARBA" id="ARBA00022764"/>
    </source>
</evidence>
<feature type="signal peptide" evidence="4">
    <location>
        <begin position="1"/>
        <end position="28"/>
    </location>
</feature>
<dbReference type="InterPro" id="IPR005653">
    <property type="entry name" value="OstA-like_N"/>
</dbReference>
<comment type="subunit">
    <text evidence="4">Component of the lipopolysaccharide transport and assembly complex.</text>
</comment>
<feature type="domain" description="Organic solvent tolerance-like N-terminal" evidence="6">
    <location>
        <begin position="39"/>
        <end position="148"/>
    </location>
</feature>
<keyword evidence="2 4" id="KW-0732">Signal</keyword>
<dbReference type="NCBIfam" id="TIGR03002">
    <property type="entry name" value="outer_YhbN_LptA"/>
    <property type="match status" value="1"/>
</dbReference>
<protein>
    <recommendedName>
        <fullName evidence="4">Lipopolysaccharide export system protein LptA</fullName>
    </recommendedName>
</protein>
<comment type="caution">
    <text evidence="7">The sequence shown here is derived from an EMBL/GenBank/DDBJ whole genome shotgun (WGS) entry which is preliminary data.</text>
</comment>
<keyword evidence="3 4" id="KW-0574">Periplasm</keyword>
<evidence type="ECO:0000313" key="7">
    <source>
        <dbReference type="EMBL" id="GLX81690.1"/>
    </source>
</evidence>
<dbReference type="HAMAP" id="MF_01914">
    <property type="entry name" value="LPS_assembly_LptA"/>
    <property type="match status" value="1"/>
</dbReference>
<evidence type="ECO:0000313" key="8">
    <source>
        <dbReference type="Proteomes" id="UP001157133"/>
    </source>
</evidence>
<dbReference type="RefSeq" id="WP_284207031.1">
    <property type="nucleotide sequence ID" value="NZ_BSSU01000005.1"/>
</dbReference>
<accession>A0ABQ6H0M9</accession>
<comment type="similarity">
    <text evidence="4">Belongs to the LptA family.</text>
</comment>
<reference evidence="7 8" key="1">
    <citation type="submission" date="2023-03" db="EMBL/GenBank/DDBJ databases">
        <title>Draft genome sequence of Thalassotalea eurytherma JCM 18482T.</title>
        <authorList>
            <person name="Sawabe T."/>
        </authorList>
    </citation>
    <scope>NUCLEOTIDE SEQUENCE [LARGE SCALE GENOMIC DNA]</scope>
    <source>
        <strain evidence="7 8">JCM 18482</strain>
    </source>
</reference>
<dbReference type="Proteomes" id="UP001157133">
    <property type="component" value="Unassembled WGS sequence"/>
</dbReference>
<proteinExistence type="inferred from homology"/>
<dbReference type="InterPro" id="IPR014340">
    <property type="entry name" value="LptA"/>
</dbReference>
<dbReference type="EMBL" id="BSSU01000005">
    <property type="protein sequence ID" value="GLX81690.1"/>
    <property type="molecule type" value="Genomic_DNA"/>
</dbReference>
<comment type="function">
    <text evidence="4">Involved in the assembly of lipopolysaccharide (LPS). Required for the translocation of LPS from the inner membrane to the outer membrane. May form a bridge between the inner membrane and the outer membrane, via interactions with LptC and LptD, thereby facilitating LPS transfer across the periplasm.</text>
</comment>
<gene>
    <name evidence="4 7" type="primary">lptA</name>
    <name evidence="7" type="ORF">theurythT_11420</name>
</gene>
<dbReference type="PANTHER" id="PTHR36504">
    <property type="entry name" value="LIPOPOLYSACCHARIDE EXPORT SYSTEM PROTEIN LPTA"/>
    <property type="match status" value="1"/>
</dbReference>
<evidence type="ECO:0000256" key="2">
    <source>
        <dbReference type="ARBA" id="ARBA00022729"/>
    </source>
</evidence>
<evidence type="ECO:0000256" key="4">
    <source>
        <dbReference type="HAMAP-Rule" id="MF_01914"/>
    </source>
</evidence>
<evidence type="ECO:0000259" key="6">
    <source>
        <dbReference type="Pfam" id="PF03968"/>
    </source>
</evidence>